<feature type="region of interest" description="Disordered" evidence="1">
    <location>
        <begin position="44"/>
        <end position="238"/>
    </location>
</feature>
<dbReference type="EMBL" id="KV875099">
    <property type="protein sequence ID" value="OIW27764.1"/>
    <property type="molecule type" value="Genomic_DNA"/>
</dbReference>
<feature type="region of interest" description="Disordered" evidence="1">
    <location>
        <begin position="508"/>
        <end position="569"/>
    </location>
</feature>
<feature type="compositionally biased region" description="Basic and acidic residues" evidence="1">
    <location>
        <begin position="548"/>
        <end position="559"/>
    </location>
</feature>
<dbReference type="InParanoid" id="A0A1J7JES9"/>
<feature type="compositionally biased region" description="Polar residues" evidence="1">
    <location>
        <begin position="45"/>
        <end position="55"/>
    </location>
</feature>
<dbReference type="AlphaFoldDB" id="A0A1J7JES9"/>
<dbReference type="OrthoDB" id="10644910at2759"/>
<protein>
    <submittedName>
        <fullName evidence="2">Uncharacterized protein</fullName>
    </submittedName>
</protein>
<feature type="region of interest" description="Disordered" evidence="1">
    <location>
        <begin position="1"/>
        <end position="20"/>
    </location>
</feature>
<feature type="compositionally biased region" description="Low complexity" evidence="1">
    <location>
        <begin position="978"/>
        <end position="989"/>
    </location>
</feature>
<evidence type="ECO:0000313" key="3">
    <source>
        <dbReference type="Proteomes" id="UP000182658"/>
    </source>
</evidence>
<evidence type="ECO:0000313" key="2">
    <source>
        <dbReference type="EMBL" id="OIW27764.1"/>
    </source>
</evidence>
<feature type="compositionally biased region" description="Polar residues" evidence="1">
    <location>
        <begin position="359"/>
        <end position="370"/>
    </location>
</feature>
<feature type="compositionally biased region" description="Pro residues" evidence="1">
    <location>
        <begin position="69"/>
        <end position="83"/>
    </location>
</feature>
<gene>
    <name evidence="2" type="ORF">CONLIGDRAFT_634107</name>
</gene>
<feature type="compositionally biased region" description="Acidic residues" evidence="1">
    <location>
        <begin position="925"/>
        <end position="940"/>
    </location>
</feature>
<feature type="region of interest" description="Disordered" evidence="1">
    <location>
        <begin position="770"/>
        <end position="789"/>
    </location>
</feature>
<feature type="compositionally biased region" description="Polar residues" evidence="1">
    <location>
        <begin position="336"/>
        <end position="348"/>
    </location>
</feature>
<feature type="compositionally biased region" description="Pro residues" evidence="1">
    <location>
        <begin position="116"/>
        <end position="127"/>
    </location>
</feature>
<evidence type="ECO:0000256" key="1">
    <source>
        <dbReference type="SAM" id="MobiDB-lite"/>
    </source>
</evidence>
<feature type="region of interest" description="Disordered" evidence="1">
    <location>
        <begin position="911"/>
        <end position="989"/>
    </location>
</feature>
<keyword evidence="3" id="KW-1185">Reference proteome</keyword>
<reference evidence="2 3" key="1">
    <citation type="submission" date="2016-10" db="EMBL/GenBank/DDBJ databases">
        <title>Draft genome sequence of Coniochaeta ligniaria NRRL30616, a lignocellulolytic fungus for bioabatement of inhibitors in plant biomass hydrolysates.</title>
        <authorList>
            <consortium name="DOE Joint Genome Institute"/>
            <person name="Jimenez D.J."/>
            <person name="Hector R.E."/>
            <person name="Riley R."/>
            <person name="Sun H."/>
            <person name="Grigoriev I.V."/>
            <person name="Van Elsas J.D."/>
            <person name="Nichols N.N."/>
        </authorList>
    </citation>
    <scope>NUCLEOTIDE SEQUENCE [LARGE SCALE GENOMIC DNA]</scope>
    <source>
        <strain evidence="2 3">NRRL 30616</strain>
    </source>
</reference>
<dbReference type="Proteomes" id="UP000182658">
    <property type="component" value="Unassembled WGS sequence"/>
</dbReference>
<name>A0A1J7JES9_9PEZI</name>
<sequence length="989" mass="110114">MANQPPSPEVQVSQRADEDDEAFLARVAREKQEREDAAYALQLQAEYNSYDTPASPSFEPPSPTTRGPPSSPCYDPPSSPPGVPRRRKREDDEDDDHARKLASKFLADYYDNHEAPVPPGDKAPPLSPNGSRRRKSEDLMSRRPEKRQKVSSGEDDPSGSRTPGGSWILPNHPEEPLMQPSLESEPLDLVSPNVLPKGLEESGHGPIASPSTSPPLQPVAVSPRASTPMESNEGAPIDPELIELDLRTESEALVGDEKALLGLEDDLADDLEDDELMEIETEAVAQNLGPDPSLVPWRYQLLLPKEKLERMRKVDPALLWPEEKEQLEDLLESAVGSKQGTETSTINPNRPDGLAQESADPQPTPGSRNDISSSIVEQAIEQMRREHPGQWNPEERTVLGAADARAAARQRQSGKAIAMPGCLTPWRHVDADEDRLELLRRTPQWMRDNKWIMSDGERAFLDGGYVSWVRETGGEWPPECLTPWRHAMNWLERFALMRCAHPARLSETEREALRDEDARRGSRTRMTSWGPPRSLPYASPPEPLDSTELSRELHEDKPAPEPPRTPRLGFRELGDLQEELDNPVDPRVMQSIRRPSTPYVPTRQEYLDEIAESFLPAARNIKDRMVAAPPGPPRPSGLRSGSPRVRLQLYEQNIVSANITLGLAGAAMGGSSIYKTDQSVSTDRVVCADGTVFTDRTLDTDSTISKRIHEKKRGAGLPKTPPLAAARTFPKVESVIRRGPDKGNYRGLSGGTEPASGSIAKDAISKLHSRPATPLSPLTRAAPARKKTSIDKEQFSRILMILKNWRLRPSDDEDIPTVEEQAQRIQTVLNNRKLRPSDDEDSEEQMQAIQMILNNWKGRPSDDEDSPTVEHLEDVARKDKTPPKVYDDVVHHALPMPGDESFRLYRKVEQLPETEDEISEKVVEEETSQVENEPSQEDVENETHNATLDIELADSPTSHTTQPPSPFVYYSPFVYGLSDSESSESPPAS</sequence>
<proteinExistence type="predicted"/>
<feature type="compositionally biased region" description="Basic and acidic residues" evidence="1">
    <location>
        <begin position="508"/>
        <end position="520"/>
    </location>
</feature>
<organism evidence="2 3">
    <name type="scientific">Coniochaeta ligniaria NRRL 30616</name>
    <dbReference type="NCBI Taxonomy" id="1408157"/>
    <lineage>
        <taxon>Eukaryota</taxon>
        <taxon>Fungi</taxon>
        <taxon>Dikarya</taxon>
        <taxon>Ascomycota</taxon>
        <taxon>Pezizomycotina</taxon>
        <taxon>Sordariomycetes</taxon>
        <taxon>Sordariomycetidae</taxon>
        <taxon>Coniochaetales</taxon>
        <taxon>Coniochaetaceae</taxon>
        <taxon>Coniochaeta</taxon>
    </lineage>
</organism>
<feature type="region of interest" description="Disordered" evidence="1">
    <location>
        <begin position="334"/>
        <end position="370"/>
    </location>
</feature>
<feature type="region of interest" description="Disordered" evidence="1">
    <location>
        <begin position="737"/>
        <end position="757"/>
    </location>
</feature>
<accession>A0A1J7JES9</accession>